<dbReference type="Proteomes" id="UP000232631">
    <property type="component" value="Chromosome"/>
</dbReference>
<organism evidence="1 2">
    <name type="scientific">Methanobacterium subterraneum</name>
    <dbReference type="NCBI Taxonomy" id="59277"/>
    <lineage>
        <taxon>Archaea</taxon>
        <taxon>Methanobacteriati</taxon>
        <taxon>Methanobacteriota</taxon>
        <taxon>Methanomada group</taxon>
        <taxon>Methanobacteria</taxon>
        <taxon>Methanobacteriales</taxon>
        <taxon>Methanobacteriaceae</taxon>
        <taxon>Methanobacterium</taxon>
    </lineage>
</organism>
<sequence>MLPDFTSTKKRLENSIFSTVTNKVHDSPLLSQMPKKLRLEGKKHSFVNSTGEYVEREYKKIESKFSVENEEVLEKGILLLVERSIQATDELNEKMTHGALEEMEIAATKAGNNIDAEGKLLTDAYLDAVEKIQVDFDDQGSPYLPSFLMHPSDVLRQEKRLDDYMYKNPKHEHEFNEKLDKIIEKKRKEWYDRESNRKLVD</sequence>
<keyword evidence="2" id="KW-1185">Reference proteome</keyword>
<reference evidence="1 2" key="1">
    <citation type="submission" date="2016-10" db="EMBL/GenBank/DDBJ databases">
        <title>Comparative genomics between deep and shallow subseafloor isolates.</title>
        <authorList>
            <person name="Ishii S."/>
            <person name="Miller J.R."/>
            <person name="Sutton G."/>
            <person name="Suzuki S."/>
            <person name="Methe B."/>
            <person name="Inagaki F."/>
            <person name="Imachi H."/>
        </authorList>
    </citation>
    <scope>NUCLEOTIDE SEQUENCE [LARGE SCALE GENOMIC DNA]</scope>
    <source>
        <strain evidence="1 2">A8p</strain>
    </source>
</reference>
<dbReference type="RefSeq" id="WP_100908808.1">
    <property type="nucleotide sequence ID" value="NZ_CP017768.1"/>
</dbReference>
<dbReference type="KEGG" id="msub:BK009_01105"/>
<evidence type="ECO:0000313" key="1">
    <source>
        <dbReference type="EMBL" id="AUB59401.1"/>
    </source>
</evidence>
<evidence type="ECO:0000313" key="2">
    <source>
        <dbReference type="Proteomes" id="UP000232631"/>
    </source>
</evidence>
<dbReference type="EMBL" id="CP017768">
    <property type="protein sequence ID" value="AUB59401.1"/>
    <property type="molecule type" value="Genomic_DNA"/>
</dbReference>
<dbReference type="GeneID" id="35125037"/>
<dbReference type="AlphaFoldDB" id="A0A2H4VMS6"/>
<gene>
    <name evidence="1" type="ORF">BK009_01105</name>
</gene>
<protein>
    <submittedName>
        <fullName evidence="1">Uncharacterized protein</fullName>
    </submittedName>
</protein>
<accession>A0A2H4VMS6</accession>
<name>A0A2H4VMS6_9EURY</name>
<proteinExistence type="predicted"/>